<dbReference type="InterPro" id="IPR015323">
    <property type="entry name" value="FlavoCytC_S_DH_flav-bd"/>
</dbReference>
<dbReference type="Gene3D" id="3.50.50.60">
    <property type="entry name" value="FAD/NAD(P)-binding domain"/>
    <property type="match status" value="2"/>
</dbReference>
<organism evidence="6 7">
    <name type="scientific">Aliiruegeria haliotis</name>
    <dbReference type="NCBI Taxonomy" id="1280846"/>
    <lineage>
        <taxon>Bacteria</taxon>
        <taxon>Pseudomonadati</taxon>
        <taxon>Pseudomonadota</taxon>
        <taxon>Alphaproteobacteria</taxon>
        <taxon>Rhodobacterales</taxon>
        <taxon>Roseobacteraceae</taxon>
        <taxon>Aliiruegeria</taxon>
    </lineage>
</organism>
<feature type="domain" description="Sulfide dehydrogenase [flavocytochrome c] flavoprotein chain central" evidence="5">
    <location>
        <begin position="165"/>
        <end position="280"/>
    </location>
</feature>
<dbReference type="PANTHER" id="PTHR43755:SF1">
    <property type="entry name" value="FAD-DEPENDENT PYRIDINE NUCLEOTIDE-DISULPHIDE OXIDOREDUCTASE"/>
    <property type="match status" value="1"/>
</dbReference>
<dbReference type="SUPFAM" id="SSF55424">
    <property type="entry name" value="FAD/NAD-linked reductases, dimerisation (C-terminal) domain"/>
    <property type="match status" value="1"/>
</dbReference>
<evidence type="ECO:0000313" key="6">
    <source>
        <dbReference type="EMBL" id="PRY26349.1"/>
    </source>
</evidence>
<evidence type="ECO:0000259" key="4">
    <source>
        <dbReference type="Pfam" id="PF09242"/>
    </source>
</evidence>
<evidence type="ECO:0000256" key="1">
    <source>
        <dbReference type="ARBA" id="ARBA00022630"/>
    </source>
</evidence>
<dbReference type="Pfam" id="PF09242">
    <property type="entry name" value="FCSD-flav_bind"/>
    <property type="match status" value="1"/>
</dbReference>
<feature type="domain" description="FAD/NAD(P)-binding" evidence="3">
    <location>
        <begin position="33"/>
        <end position="147"/>
    </location>
</feature>
<comment type="caution">
    <text evidence="6">The sequence shown here is derived from an EMBL/GenBank/DDBJ whole genome shotgun (WGS) entry which is preliminary data.</text>
</comment>
<accession>A0A2T0RYT6</accession>
<dbReference type="FunFam" id="3.50.50.60:FF:000234">
    <property type="entry name" value="Flavocytochrome C sulfide dehydrogenase"/>
    <property type="match status" value="1"/>
</dbReference>
<dbReference type="EMBL" id="PVTD01000001">
    <property type="protein sequence ID" value="PRY26349.1"/>
    <property type="molecule type" value="Genomic_DNA"/>
</dbReference>
<keyword evidence="1" id="KW-0285">Flavoprotein</keyword>
<evidence type="ECO:0000259" key="3">
    <source>
        <dbReference type="Pfam" id="PF07992"/>
    </source>
</evidence>
<dbReference type="AlphaFoldDB" id="A0A2T0RYT6"/>
<protein>
    <submittedName>
        <fullName evidence="6">Cytochrome-dependent sulfide dehydrogenase (Flavoprotein)</fullName>
    </submittedName>
</protein>
<dbReference type="Proteomes" id="UP000239480">
    <property type="component" value="Unassembled WGS sequence"/>
</dbReference>
<dbReference type="InterPro" id="IPR023753">
    <property type="entry name" value="FAD/NAD-binding_dom"/>
</dbReference>
<evidence type="ECO:0000313" key="7">
    <source>
        <dbReference type="Proteomes" id="UP000239480"/>
    </source>
</evidence>
<dbReference type="OrthoDB" id="9802771at2"/>
<name>A0A2T0RYT6_9RHOB</name>
<dbReference type="InterPro" id="IPR006311">
    <property type="entry name" value="TAT_signal"/>
</dbReference>
<keyword evidence="2" id="KW-0274">FAD</keyword>
<dbReference type="InterPro" id="IPR036188">
    <property type="entry name" value="FAD/NAD-bd_sf"/>
</dbReference>
<proteinExistence type="predicted"/>
<dbReference type="Pfam" id="PF07992">
    <property type="entry name" value="Pyr_redox_2"/>
    <property type="match status" value="1"/>
</dbReference>
<sequence>MKLNRRHFIGTSAALTASLAAPSVWGDSHGKPKVVVIGGGAGGATAARYLAKDSDGGLNVTLVEPSRDYYTCFFSNLVLGGFRDIASIRHSYGTLAAQFGVNVVHDWATGIDRDAKTVTLAGGAVLPYDRLVVSPGIDFVEGSVPGWDLTTQNAMPHAYKAGSQTELLKAQIEAMPEGGLFCMVAPPNPFRCPPGPYERISMVAHRLSQVNPTAKILIADPKEKFSKQALFEEGWDTHYGGMIERLGPDFGGGNVSVDAEAMTVDIDGEVAEVDVCNVIPAQKAGRIAELAGLADDTGFCPVVSASMQSRLDENIHVLGDATNQGDMPKSGFAANSQAKVAAMAIRGALTGSKVFPAKFTNTCWSLVSTDNGIKVGATYEATEEKIAKVDGFISQTGEEADLRKATYEESLGWYSGITADMFG</sequence>
<dbReference type="InterPro" id="IPR049386">
    <property type="entry name" value="FCSD_central"/>
</dbReference>
<dbReference type="GO" id="GO:0016491">
    <property type="term" value="F:oxidoreductase activity"/>
    <property type="evidence" value="ECO:0007669"/>
    <property type="project" value="InterPro"/>
</dbReference>
<dbReference type="InterPro" id="IPR052541">
    <property type="entry name" value="SQRD"/>
</dbReference>
<keyword evidence="7" id="KW-1185">Reference proteome</keyword>
<reference evidence="6 7" key="1">
    <citation type="submission" date="2018-03" db="EMBL/GenBank/DDBJ databases">
        <title>Genomic Encyclopedia of Archaeal and Bacterial Type Strains, Phase II (KMG-II): from individual species to whole genera.</title>
        <authorList>
            <person name="Goeker M."/>
        </authorList>
    </citation>
    <scope>NUCLEOTIDE SEQUENCE [LARGE SCALE GENOMIC DNA]</scope>
    <source>
        <strain evidence="6 7">DSM 29328</strain>
    </source>
</reference>
<evidence type="ECO:0000256" key="2">
    <source>
        <dbReference type="ARBA" id="ARBA00022827"/>
    </source>
</evidence>
<gene>
    <name evidence="6" type="ORF">CLV78_101444</name>
</gene>
<dbReference type="PANTHER" id="PTHR43755">
    <property type="match status" value="1"/>
</dbReference>
<dbReference type="GO" id="GO:0050660">
    <property type="term" value="F:flavin adenine dinucleotide binding"/>
    <property type="evidence" value="ECO:0007669"/>
    <property type="project" value="InterPro"/>
</dbReference>
<dbReference type="RefSeq" id="WP_106203129.1">
    <property type="nucleotide sequence ID" value="NZ_PVTD01000001.1"/>
</dbReference>
<dbReference type="SUPFAM" id="SSF51905">
    <property type="entry name" value="FAD/NAD(P)-binding domain"/>
    <property type="match status" value="2"/>
</dbReference>
<dbReference type="InterPro" id="IPR037092">
    <property type="entry name" value="FlavoCytC_S_DH_flav-bd_sf"/>
</dbReference>
<dbReference type="Gene3D" id="3.90.760.10">
    <property type="entry name" value="Flavocytochrome c sulphide dehydrogenase, flavin-binding domain"/>
    <property type="match status" value="1"/>
</dbReference>
<dbReference type="InterPro" id="IPR016156">
    <property type="entry name" value="FAD/NAD-linked_Rdtase_dimer_sf"/>
</dbReference>
<feature type="domain" description="Flavocytochrome c sulphide dehydrogenase flavin-binding" evidence="4">
    <location>
        <begin position="357"/>
        <end position="422"/>
    </location>
</feature>
<evidence type="ECO:0000259" key="5">
    <source>
        <dbReference type="Pfam" id="PF21706"/>
    </source>
</evidence>
<dbReference type="Pfam" id="PF21706">
    <property type="entry name" value="FCSD_central"/>
    <property type="match status" value="1"/>
</dbReference>
<dbReference type="PROSITE" id="PS51318">
    <property type="entry name" value="TAT"/>
    <property type="match status" value="1"/>
</dbReference>